<dbReference type="InterPro" id="IPR000525">
    <property type="entry name" value="Initiator_Rep_WH1"/>
</dbReference>
<dbReference type="GO" id="GO:0003887">
    <property type="term" value="F:DNA-directed DNA polymerase activity"/>
    <property type="evidence" value="ECO:0007669"/>
    <property type="project" value="InterPro"/>
</dbReference>
<evidence type="ECO:0000313" key="5">
    <source>
        <dbReference type="Proteomes" id="UP001152614"/>
    </source>
</evidence>
<dbReference type="SUPFAM" id="SSF46785">
    <property type="entry name" value="Winged helix' DNA-binding domain"/>
    <property type="match status" value="2"/>
</dbReference>
<evidence type="ECO:0000313" key="4">
    <source>
        <dbReference type="EMBL" id="MDG4984921.1"/>
    </source>
</evidence>
<dbReference type="Gene3D" id="1.10.10.10">
    <property type="entry name" value="Winged helix-like DNA-binding domain superfamily/Winged helix DNA-binding domain"/>
    <property type="match status" value="2"/>
</dbReference>
<evidence type="ECO:0000259" key="3">
    <source>
        <dbReference type="Pfam" id="PF06430"/>
    </source>
</evidence>
<comment type="similarity">
    <text evidence="1">Belongs to the initiator RepB protein family.</text>
</comment>
<sequence length="374" mass="44141">MDELQIRKVAEHNDLITSIAKMDKTPLKIFELAVSHIDTKEPPKDNVIYLSKRELFSFFDVSDSNKHSRFKEAVEKMQKQAHFKIKINKKKGFDFESIVPIPTVKWNDYDDKVFIRFNPDIMPYLIELETKFTQYAISDIMDLNSKYAIVLYKWLCMNYNQSEYYMVNGKRNQQQLDEYQNPIISVKDLREMTDTVEEYKAIKDFSIWVLNRPLEEITKNTHFNVTYEKIKKGRSIESIQFHIVKKENWKDENYKRNDAQAQLTEEQKQAQNQVNYAVAVANPFTMKLISASLLYATDIANQDKILELAESVYPIYDKLVKELGEGALETHLDYVRRKMVDYSNEKKNIVKYLSVSATQYLSSRLSMKQMKKED</sequence>
<reference evidence="4" key="2">
    <citation type="journal article" date="2023" name="Food Microbiol.">
        <title>Evaluation of the fermentation potential of lactic acid bacteria isolated from herbs, fruits and vegetables as starter cultures in nut-based milk alternatives.</title>
        <authorList>
            <person name="Huang W."/>
            <person name="Dong A."/>
            <person name="Pham H.T."/>
            <person name="Zhou C."/>
            <person name="Huo Z."/>
            <person name="Watjen A.P."/>
            <person name="Prakash S."/>
            <person name="Bang-Berthelsen C.H."/>
            <person name="Turner M.S."/>
        </authorList>
    </citation>
    <scope>NUCLEOTIDE SEQUENCE</scope>
    <source>
        <strain evidence="4">3</strain>
    </source>
</reference>
<dbReference type="InterPro" id="IPR010931">
    <property type="entry name" value="L_lactis_RepB_C"/>
</dbReference>
<reference evidence="4" key="1">
    <citation type="submission" date="2022-10" db="EMBL/GenBank/DDBJ databases">
        <authorList>
            <person name="Turner M.S."/>
            <person name="Huang W."/>
        </authorList>
    </citation>
    <scope>NUCLEOTIDE SEQUENCE</scope>
    <source>
        <strain evidence="4">3</strain>
    </source>
</reference>
<dbReference type="AlphaFoldDB" id="A0A9X4S7X6"/>
<comment type="caution">
    <text evidence="4">The sequence shown here is derived from an EMBL/GenBank/DDBJ whole genome shotgun (WGS) entry which is preliminary data.</text>
</comment>
<feature type="domain" description="Initiator Rep protein WH1" evidence="2">
    <location>
        <begin position="8"/>
        <end position="156"/>
    </location>
</feature>
<dbReference type="Pfam" id="PF01051">
    <property type="entry name" value="Rep3_N"/>
    <property type="match status" value="1"/>
</dbReference>
<dbReference type="Proteomes" id="UP001152614">
    <property type="component" value="Unassembled WGS sequence"/>
</dbReference>
<evidence type="ECO:0000259" key="2">
    <source>
        <dbReference type="Pfam" id="PF01051"/>
    </source>
</evidence>
<evidence type="ECO:0000256" key="1">
    <source>
        <dbReference type="ARBA" id="ARBA00038283"/>
    </source>
</evidence>
<gene>
    <name evidence="4" type="ORF">OGZ51_12275</name>
</gene>
<organism evidence="4 5">
    <name type="scientific">Lactococcus lactis</name>
    <dbReference type="NCBI Taxonomy" id="1358"/>
    <lineage>
        <taxon>Bacteria</taxon>
        <taxon>Bacillati</taxon>
        <taxon>Bacillota</taxon>
        <taxon>Bacilli</taxon>
        <taxon>Lactobacillales</taxon>
        <taxon>Streptococcaceae</taxon>
        <taxon>Lactococcus</taxon>
    </lineage>
</organism>
<name>A0A9X4S7X6_9LACT</name>
<dbReference type="Pfam" id="PF06430">
    <property type="entry name" value="L_lactis_RepB_C"/>
    <property type="match status" value="1"/>
</dbReference>
<dbReference type="RefSeq" id="WP_278229343.1">
    <property type="nucleotide sequence ID" value="NZ_JAOWLY010000016.1"/>
</dbReference>
<dbReference type="InterPro" id="IPR036390">
    <property type="entry name" value="WH_DNA-bd_sf"/>
</dbReference>
<dbReference type="GO" id="GO:0006270">
    <property type="term" value="P:DNA replication initiation"/>
    <property type="evidence" value="ECO:0007669"/>
    <property type="project" value="InterPro"/>
</dbReference>
<dbReference type="Pfam" id="PF21205">
    <property type="entry name" value="Rep3_C"/>
    <property type="match status" value="1"/>
</dbReference>
<feature type="domain" description="Lactococcus lactis RepB C-terminal" evidence="3">
    <location>
        <begin position="245"/>
        <end position="362"/>
    </location>
</feature>
<protein>
    <submittedName>
        <fullName evidence="4">RepB family plasmid replication initiator protein</fullName>
    </submittedName>
</protein>
<dbReference type="EMBL" id="JAOWLY010000016">
    <property type="protein sequence ID" value="MDG4984921.1"/>
    <property type="molecule type" value="Genomic_DNA"/>
</dbReference>
<accession>A0A9X4S7X6</accession>
<dbReference type="InterPro" id="IPR036388">
    <property type="entry name" value="WH-like_DNA-bd_sf"/>
</dbReference>
<proteinExistence type="inferred from homology"/>